<dbReference type="AlphaFoldDB" id="A0A151JXH9"/>
<organism evidence="1 2">
    <name type="scientific">Trachymyrmex septentrionalis</name>
    <dbReference type="NCBI Taxonomy" id="34720"/>
    <lineage>
        <taxon>Eukaryota</taxon>
        <taxon>Metazoa</taxon>
        <taxon>Ecdysozoa</taxon>
        <taxon>Arthropoda</taxon>
        <taxon>Hexapoda</taxon>
        <taxon>Insecta</taxon>
        <taxon>Pterygota</taxon>
        <taxon>Neoptera</taxon>
        <taxon>Endopterygota</taxon>
        <taxon>Hymenoptera</taxon>
        <taxon>Apocrita</taxon>
        <taxon>Aculeata</taxon>
        <taxon>Formicoidea</taxon>
        <taxon>Formicidae</taxon>
        <taxon>Myrmicinae</taxon>
        <taxon>Trachymyrmex</taxon>
    </lineage>
</organism>
<evidence type="ECO:0000313" key="1">
    <source>
        <dbReference type="EMBL" id="KYN39757.1"/>
    </source>
</evidence>
<protein>
    <submittedName>
        <fullName evidence="1">Uncharacterized protein</fullName>
    </submittedName>
</protein>
<keyword evidence="2" id="KW-1185">Reference proteome</keyword>
<accession>A0A151JXH9</accession>
<proteinExistence type="predicted"/>
<gene>
    <name evidence="1" type="ORF">ALC56_05865</name>
</gene>
<dbReference type="Proteomes" id="UP000078541">
    <property type="component" value="Unassembled WGS sequence"/>
</dbReference>
<dbReference type="EMBL" id="KQ981578">
    <property type="protein sequence ID" value="KYN39757.1"/>
    <property type="molecule type" value="Genomic_DNA"/>
</dbReference>
<sequence length="227" mass="26692">MDDENMPSVQDFSQLERQFREQFYELQSNTITLQTTQKELLETRHALYSTELELEKERRVSHELKMRLRAITEVANESQQQQTKNQVESVQLRIKYDVMTKQCESLMSQAAAAKTHEAECKIKIRSLEEKLHQRDMSNKIMEQALKKLEYENSRVIVAIDHKIAKLKEEHRYLQKSCEDTITLNQRLQTVGLCTHAIHQKDKAKIKELEHMLASMMIRNTGSPHKNP</sequence>
<reference evidence="1 2" key="1">
    <citation type="submission" date="2016-03" db="EMBL/GenBank/DDBJ databases">
        <title>Trachymyrmex septentrionalis WGS genome.</title>
        <authorList>
            <person name="Nygaard S."/>
            <person name="Hu H."/>
            <person name="Boomsma J."/>
            <person name="Zhang G."/>
        </authorList>
    </citation>
    <scope>NUCLEOTIDE SEQUENCE [LARGE SCALE GENOMIC DNA]</scope>
    <source>
        <strain evidence="1">Tsep2-gDNA-1</strain>
        <tissue evidence="1">Whole body</tissue>
    </source>
</reference>
<name>A0A151JXH9_9HYME</name>
<evidence type="ECO:0000313" key="2">
    <source>
        <dbReference type="Proteomes" id="UP000078541"/>
    </source>
</evidence>